<dbReference type="InterPro" id="IPR051325">
    <property type="entry name" value="Nudix_hydrolase_domain"/>
</dbReference>
<dbReference type="GO" id="GO:0000166">
    <property type="term" value="F:nucleotide binding"/>
    <property type="evidence" value="ECO:0007669"/>
    <property type="project" value="UniProtKB-KW"/>
</dbReference>
<evidence type="ECO:0000256" key="2">
    <source>
        <dbReference type="ARBA" id="ARBA00018911"/>
    </source>
</evidence>
<dbReference type="InterPro" id="IPR015797">
    <property type="entry name" value="NUDIX_hydrolase-like_dom_sf"/>
</dbReference>
<dbReference type="Gene3D" id="3.90.79.10">
    <property type="entry name" value="Nucleoside Triphosphate Pyrophosphohydrolase"/>
    <property type="match status" value="1"/>
</dbReference>
<reference evidence="7" key="1">
    <citation type="submission" date="2022-01" db="UniProtKB">
        <authorList>
            <consortium name="EnsemblMetazoa"/>
        </authorList>
    </citation>
    <scope>IDENTIFICATION</scope>
</reference>
<gene>
    <name evidence="7" type="primary">106662726</name>
</gene>
<dbReference type="SUPFAM" id="SSF55811">
    <property type="entry name" value="Nudix"/>
    <property type="match status" value="1"/>
</dbReference>
<proteinExistence type="inferred from homology"/>
<dbReference type="InterPro" id="IPR003565">
    <property type="entry name" value="Tetra_PHTase"/>
</dbReference>
<keyword evidence="4" id="KW-0378">Hydrolase</keyword>
<accession>A0A8I6RC41</accession>
<dbReference type="AlphaFoldDB" id="A0A8I6RC41"/>
<dbReference type="KEGG" id="clec:106662726"/>
<dbReference type="OrthoDB" id="276276at2759"/>
<comment type="similarity">
    <text evidence="1">Belongs to the Nudix hydrolase family.</text>
</comment>
<evidence type="ECO:0000313" key="8">
    <source>
        <dbReference type="Proteomes" id="UP000494040"/>
    </source>
</evidence>
<keyword evidence="3" id="KW-0547">Nucleotide-binding</keyword>
<dbReference type="PROSITE" id="PS00893">
    <property type="entry name" value="NUDIX_BOX"/>
    <property type="match status" value="1"/>
</dbReference>
<keyword evidence="8" id="KW-1185">Reference proteome</keyword>
<name>A0A8I6RC41_CIMLE</name>
<dbReference type="EnsemblMetazoa" id="XM_014386970.2">
    <property type="protein sequence ID" value="XP_014242456.1"/>
    <property type="gene ID" value="LOC106662726"/>
</dbReference>
<evidence type="ECO:0000256" key="1">
    <source>
        <dbReference type="ARBA" id="ARBA00005582"/>
    </source>
</evidence>
<evidence type="ECO:0000313" key="7">
    <source>
        <dbReference type="EnsemblMetazoa" id="XP_014242456.1"/>
    </source>
</evidence>
<protein>
    <recommendedName>
        <fullName evidence="2">Bis(5'-nucleosyl)-tetraphosphatase [asymmetrical]</fullName>
    </recommendedName>
    <alternativeName>
        <fullName evidence="5">Diadenosine 5',5'''-P1,P4-tetraphosphate asymmetrical hydrolase</fullName>
    </alternativeName>
</protein>
<evidence type="ECO:0000256" key="5">
    <source>
        <dbReference type="ARBA" id="ARBA00032644"/>
    </source>
</evidence>
<dbReference type="InterPro" id="IPR000086">
    <property type="entry name" value="NUDIX_hydrolase_dom"/>
</dbReference>
<evidence type="ECO:0000256" key="4">
    <source>
        <dbReference type="ARBA" id="ARBA00022801"/>
    </source>
</evidence>
<dbReference type="CDD" id="cd03428">
    <property type="entry name" value="NUDIX_Ap4A_Nudt2"/>
    <property type="match status" value="1"/>
</dbReference>
<evidence type="ECO:0000256" key="3">
    <source>
        <dbReference type="ARBA" id="ARBA00022741"/>
    </source>
</evidence>
<dbReference type="Pfam" id="PF00293">
    <property type="entry name" value="NUDIX"/>
    <property type="match status" value="1"/>
</dbReference>
<dbReference type="Proteomes" id="UP000494040">
    <property type="component" value="Unassembled WGS sequence"/>
</dbReference>
<dbReference type="PANTHER" id="PTHR21340">
    <property type="entry name" value="DIADENOSINE 5,5-P1,P4-TETRAPHOSPHATE PYROPHOSPHOHYDROLASE MUTT"/>
    <property type="match status" value="1"/>
</dbReference>
<organism evidence="7 8">
    <name type="scientific">Cimex lectularius</name>
    <name type="common">Bed bug</name>
    <name type="synonym">Acanthia lectularia</name>
    <dbReference type="NCBI Taxonomy" id="79782"/>
    <lineage>
        <taxon>Eukaryota</taxon>
        <taxon>Metazoa</taxon>
        <taxon>Ecdysozoa</taxon>
        <taxon>Arthropoda</taxon>
        <taxon>Hexapoda</taxon>
        <taxon>Insecta</taxon>
        <taxon>Pterygota</taxon>
        <taxon>Neoptera</taxon>
        <taxon>Paraneoptera</taxon>
        <taxon>Hemiptera</taxon>
        <taxon>Heteroptera</taxon>
        <taxon>Panheteroptera</taxon>
        <taxon>Cimicomorpha</taxon>
        <taxon>Cimicidae</taxon>
        <taxon>Cimex</taxon>
    </lineage>
</organism>
<sequence>MAEIIGAGLVVYRKRGDVLEFLLLQATKKMHWTPPKGHVEPGEELMETAYRETKEEAGLTCDQLRLTDFKVVLKYITKQKQKEVTYWLAEYIGTNPNPVVLSHEHKDFKWATLDDALTFVDHENTRNMLSQCQDYLLSQQY</sequence>
<dbReference type="GO" id="GO:0006754">
    <property type="term" value="P:ATP biosynthetic process"/>
    <property type="evidence" value="ECO:0007669"/>
    <property type="project" value="TreeGrafter"/>
</dbReference>
<dbReference type="InterPro" id="IPR020084">
    <property type="entry name" value="NUDIX_hydrolase_CS"/>
</dbReference>
<dbReference type="PANTHER" id="PTHR21340:SF0">
    <property type="entry name" value="BIS(5'-NUCLEOSYL)-TETRAPHOSPHATASE [ASYMMETRICAL]"/>
    <property type="match status" value="1"/>
</dbReference>
<dbReference type="OMA" id="DSQFERR"/>
<feature type="domain" description="Nudix hydrolase" evidence="6">
    <location>
        <begin position="2"/>
        <end position="133"/>
    </location>
</feature>
<evidence type="ECO:0000259" key="6">
    <source>
        <dbReference type="PROSITE" id="PS51462"/>
    </source>
</evidence>
<dbReference type="GO" id="GO:0006167">
    <property type="term" value="P:AMP biosynthetic process"/>
    <property type="evidence" value="ECO:0007669"/>
    <property type="project" value="TreeGrafter"/>
</dbReference>
<dbReference type="GO" id="GO:0004081">
    <property type="term" value="F:bis(5'-nucleosyl)-tetraphosphatase (asymmetrical) activity"/>
    <property type="evidence" value="ECO:0007669"/>
    <property type="project" value="TreeGrafter"/>
</dbReference>
<dbReference type="PROSITE" id="PS51462">
    <property type="entry name" value="NUDIX"/>
    <property type="match status" value="1"/>
</dbReference>